<dbReference type="AlphaFoldDB" id="A0A1M5NVR3"/>
<accession>A0A1M5NVR3</accession>
<gene>
    <name evidence="2" type="ORF">SAMN05444169_4871</name>
</gene>
<keyword evidence="1" id="KW-0732">Signal</keyword>
<evidence type="ECO:0000313" key="2">
    <source>
        <dbReference type="EMBL" id="SHG93558.1"/>
    </source>
</evidence>
<evidence type="ECO:0000256" key="1">
    <source>
        <dbReference type="SAM" id="SignalP"/>
    </source>
</evidence>
<proteinExistence type="predicted"/>
<feature type="chain" id="PRO_5013336548" evidence="1">
    <location>
        <begin position="24"/>
        <end position="86"/>
    </location>
</feature>
<dbReference type="EMBL" id="LT670818">
    <property type="protein sequence ID" value="SHG93558.1"/>
    <property type="molecule type" value="Genomic_DNA"/>
</dbReference>
<feature type="signal peptide" evidence="1">
    <location>
        <begin position="1"/>
        <end position="23"/>
    </location>
</feature>
<dbReference type="OrthoDB" id="8243500at2"/>
<organism evidence="2 3">
    <name type="scientific">Bradyrhizobium erythrophlei</name>
    <dbReference type="NCBI Taxonomy" id="1437360"/>
    <lineage>
        <taxon>Bacteria</taxon>
        <taxon>Pseudomonadati</taxon>
        <taxon>Pseudomonadota</taxon>
        <taxon>Alphaproteobacteria</taxon>
        <taxon>Hyphomicrobiales</taxon>
        <taxon>Nitrobacteraceae</taxon>
        <taxon>Bradyrhizobium</taxon>
    </lineage>
</organism>
<dbReference type="RefSeq" id="WP_154073384.1">
    <property type="nucleotide sequence ID" value="NZ_LT670818.1"/>
</dbReference>
<protein>
    <submittedName>
        <fullName evidence="2">Uncharacterized protein</fullName>
    </submittedName>
</protein>
<name>A0A1M5NVR3_9BRAD</name>
<evidence type="ECO:0000313" key="3">
    <source>
        <dbReference type="Proteomes" id="UP000190675"/>
    </source>
</evidence>
<dbReference type="Proteomes" id="UP000190675">
    <property type="component" value="Chromosome I"/>
</dbReference>
<reference evidence="2 3" key="1">
    <citation type="submission" date="2016-11" db="EMBL/GenBank/DDBJ databases">
        <authorList>
            <person name="Jaros S."/>
            <person name="Januszkiewicz K."/>
            <person name="Wedrychowicz H."/>
        </authorList>
    </citation>
    <scope>NUCLEOTIDE SEQUENCE [LARGE SCALE GENOMIC DNA]</scope>
    <source>
        <strain evidence="2 3">GAS242</strain>
    </source>
</reference>
<sequence>MKRLVLFAAATLAIANGIDVATAAERPTYETAGFPITAHQVSVLGAAHVQEAPSVPALTLGGMPALPNQILILTAHKRSSGSKPQS</sequence>